<evidence type="ECO:0000256" key="5">
    <source>
        <dbReference type="ARBA" id="ARBA00023136"/>
    </source>
</evidence>
<keyword evidence="8" id="KW-1185">Reference proteome</keyword>
<evidence type="ECO:0000256" key="6">
    <source>
        <dbReference type="SAM" id="Phobius"/>
    </source>
</evidence>
<dbReference type="OrthoDB" id="10449290at2759"/>
<keyword evidence="5 6" id="KW-0472">Membrane</keyword>
<dbReference type="EMBL" id="BMAW01091219">
    <property type="protein sequence ID" value="GFS48581.1"/>
    <property type="molecule type" value="Genomic_DNA"/>
</dbReference>
<dbReference type="GO" id="GO:0005886">
    <property type="term" value="C:plasma membrane"/>
    <property type="evidence" value="ECO:0007669"/>
    <property type="project" value="UniProtKB-SubCell"/>
</dbReference>
<evidence type="ECO:0000313" key="8">
    <source>
        <dbReference type="Proteomes" id="UP000887013"/>
    </source>
</evidence>
<protein>
    <submittedName>
        <fullName evidence="7">Uncharacterized protein</fullName>
    </submittedName>
</protein>
<evidence type="ECO:0000256" key="3">
    <source>
        <dbReference type="ARBA" id="ARBA00022692"/>
    </source>
</evidence>
<sequence length="180" mass="20924">MCVLVRDIFKHLLYRLNRELNIDDLSEDFKDLVFTYRDIVKCLSNMDEDWSPLTFLAFLTSMIGLFWGCYLLAFRSIKIPELFTSLLSFTIVCLCANILILVSASTTNELSCKTKNLLRRLSYRITGRHQGIKRHLKEYLSQEHRLTLWNIYIIDMSLMFASFGTLLTYGILLGSLKNSS</sequence>
<keyword evidence="3 6" id="KW-0812">Transmembrane</keyword>
<dbReference type="InterPro" id="IPR013604">
    <property type="entry name" value="7TM_chemorcpt"/>
</dbReference>
<feature type="transmembrane region" description="Helical" evidence="6">
    <location>
        <begin position="149"/>
        <end position="172"/>
    </location>
</feature>
<keyword evidence="2" id="KW-1003">Cell membrane</keyword>
<evidence type="ECO:0000256" key="4">
    <source>
        <dbReference type="ARBA" id="ARBA00022989"/>
    </source>
</evidence>
<dbReference type="AlphaFoldDB" id="A0A8X6IJJ4"/>
<evidence type="ECO:0000256" key="2">
    <source>
        <dbReference type="ARBA" id="ARBA00022475"/>
    </source>
</evidence>
<organism evidence="7 8">
    <name type="scientific">Nephila pilipes</name>
    <name type="common">Giant wood spider</name>
    <name type="synonym">Nephila maculata</name>
    <dbReference type="NCBI Taxonomy" id="299642"/>
    <lineage>
        <taxon>Eukaryota</taxon>
        <taxon>Metazoa</taxon>
        <taxon>Ecdysozoa</taxon>
        <taxon>Arthropoda</taxon>
        <taxon>Chelicerata</taxon>
        <taxon>Arachnida</taxon>
        <taxon>Araneae</taxon>
        <taxon>Araneomorphae</taxon>
        <taxon>Entelegynae</taxon>
        <taxon>Araneoidea</taxon>
        <taxon>Nephilidae</taxon>
        <taxon>Nephila</taxon>
    </lineage>
</organism>
<comment type="caution">
    <text evidence="7">The sequence shown here is derived from an EMBL/GenBank/DDBJ whole genome shotgun (WGS) entry which is preliminary data.</text>
</comment>
<proteinExistence type="predicted"/>
<evidence type="ECO:0000256" key="1">
    <source>
        <dbReference type="ARBA" id="ARBA00004651"/>
    </source>
</evidence>
<gene>
    <name evidence="7" type="primary">AVEN_205119_1</name>
    <name evidence="7" type="ORF">NPIL_508881</name>
</gene>
<dbReference type="Pfam" id="PF08395">
    <property type="entry name" value="7tm_7"/>
    <property type="match status" value="1"/>
</dbReference>
<feature type="transmembrane region" description="Helical" evidence="6">
    <location>
        <begin position="53"/>
        <end position="74"/>
    </location>
</feature>
<comment type="subcellular location">
    <subcellularLocation>
        <location evidence="1">Cell membrane</location>
        <topology evidence="1">Multi-pass membrane protein</topology>
    </subcellularLocation>
</comment>
<accession>A0A8X6IJJ4</accession>
<name>A0A8X6IJJ4_NEPPI</name>
<feature type="transmembrane region" description="Helical" evidence="6">
    <location>
        <begin position="86"/>
        <end position="104"/>
    </location>
</feature>
<reference evidence="7" key="1">
    <citation type="submission" date="2020-08" db="EMBL/GenBank/DDBJ databases">
        <title>Multicomponent nature underlies the extraordinary mechanical properties of spider dragline silk.</title>
        <authorList>
            <person name="Kono N."/>
            <person name="Nakamura H."/>
            <person name="Mori M."/>
            <person name="Yoshida Y."/>
            <person name="Ohtoshi R."/>
            <person name="Malay A.D."/>
            <person name="Moran D.A.P."/>
            <person name="Tomita M."/>
            <person name="Numata K."/>
            <person name="Arakawa K."/>
        </authorList>
    </citation>
    <scope>NUCLEOTIDE SEQUENCE</scope>
</reference>
<dbReference type="GO" id="GO:0050909">
    <property type="term" value="P:sensory perception of taste"/>
    <property type="evidence" value="ECO:0007669"/>
    <property type="project" value="InterPro"/>
</dbReference>
<evidence type="ECO:0000313" key="7">
    <source>
        <dbReference type="EMBL" id="GFS48581.1"/>
    </source>
</evidence>
<keyword evidence="4 6" id="KW-1133">Transmembrane helix</keyword>
<dbReference type="Proteomes" id="UP000887013">
    <property type="component" value="Unassembled WGS sequence"/>
</dbReference>